<evidence type="ECO:0000259" key="6">
    <source>
        <dbReference type="PROSITE" id="PS50011"/>
    </source>
</evidence>
<protein>
    <recommendedName>
        <fullName evidence="1">non-specific serine/threonine protein kinase</fullName>
        <ecNumber evidence="1">2.7.11.1</ecNumber>
    </recommendedName>
</protein>
<dbReference type="PROSITE" id="PS50011">
    <property type="entry name" value="PROTEIN_KINASE_DOM"/>
    <property type="match status" value="1"/>
</dbReference>
<feature type="region of interest" description="Disordered" evidence="5">
    <location>
        <begin position="492"/>
        <end position="544"/>
    </location>
</feature>
<dbReference type="InterPro" id="IPR011009">
    <property type="entry name" value="Kinase-like_dom_sf"/>
</dbReference>
<dbReference type="Gene3D" id="1.25.10.10">
    <property type="entry name" value="Leucine-rich Repeat Variant"/>
    <property type="match status" value="2"/>
</dbReference>
<dbReference type="Proteomes" id="UP001470230">
    <property type="component" value="Unassembled WGS sequence"/>
</dbReference>
<dbReference type="PROSITE" id="PS00107">
    <property type="entry name" value="PROTEIN_KINASE_ATP"/>
    <property type="match status" value="1"/>
</dbReference>
<dbReference type="InterPro" id="IPR017441">
    <property type="entry name" value="Protein_kinase_ATP_BS"/>
</dbReference>
<dbReference type="InterPro" id="IPR008271">
    <property type="entry name" value="Ser/Thr_kinase_AS"/>
</dbReference>
<evidence type="ECO:0000256" key="1">
    <source>
        <dbReference type="ARBA" id="ARBA00012513"/>
    </source>
</evidence>
<keyword evidence="8" id="KW-1185">Reference proteome</keyword>
<accession>A0ABR2KI63</accession>
<evidence type="ECO:0000313" key="7">
    <source>
        <dbReference type="EMBL" id="KAK8890834.1"/>
    </source>
</evidence>
<name>A0ABR2KI63_9EUKA</name>
<dbReference type="SUPFAM" id="SSF48371">
    <property type="entry name" value="ARM repeat"/>
    <property type="match status" value="2"/>
</dbReference>
<organism evidence="7 8">
    <name type="scientific">Tritrichomonas musculus</name>
    <dbReference type="NCBI Taxonomy" id="1915356"/>
    <lineage>
        <taxon>Eukaryota</taxon>
        <taxon>Metamonada</taxon>
        <taxon>Parabasalia</taxon>
        <taxon>Tritrichomonadida</taxon>
        <taxon>Tritrichomonadidae</taxon>
        <taxon>Tritrichomonas</taxon>
    </lineage>
</organism>
<dbReference type="EMBL" id="JAPFFF010000004">
    <property type="protein sequence ID" value="KAK8890834.1"/>
    <property type="molecule type" value="Genomic_DNA"/>
</dbReference>
<evidence type="ECO:0000256" key="3">
    <source>
        <dbReference type="ARBA" id="ARBA00022840"/>
    </source>
</evidence>
<feature type="region of interest" description="Disordered" evidence="5">
    <location>
        <begin position="349"/>
        <end position="375"/>
    </location>
</feature>
<dbReference type="PROSITE" id="PS00108">
    <property type="entry name" value="PROTEIN_KINASE_ST"/>
    <property type="match status" value="1"/>
</dbReference>
<keyword evidence="3 4" id="KW-0067">ATP-binding</keyword>
<feature type="binding site" evidence="4">
    <location>
        <position position="64"/>
    </location>
    <ligand>
        <name>ATP</name>
        <dbReference type="ChEBI" id="CHEBI:30616"/>
    </ligand>
</feature>
<reference evidence="7 8" key="1">
    <citation type="submission" date="2024-04" db="EMBL/GenBank/DDBJ databases">
        <title>Tritrichomonas musculus Genome.</title>
        <authorList>
            <person name="Alves-Ferreira E."/>
            <person name="Grigg M."/>
            <person name="Lorenzi H."/>
            <person name="Galac M."/>
        </authorList>
    </citation>
    <scope>NUCLEOTIDE SEQUENCE [LARGE SCALE GENOMIC DNA]</scope>
    <source>
        <strain evidence="7 8">EAF2021</strain>
    </source>
</reference>
<dbReference type="InterPro" id="IPR011989">
    <property type="entry name" value="ARM-like"/>
</dbReference>
<feature type="compositionally biased region" description="Acidic residues" evidence="5">
    <location>
        <begin position="510"/>
        <end position="530"/>
    </location>
</feature>
<dbReference type="PANTHER" id="PTHR48012:SF26">
    <property type="entry name" value="SERINE_THREONINE-PROTEIN KINASE DDB_G0283821-RELATED"/>
    <property type="match status" value="1"/>
</dbReference>
<dbReference type="Gene3D" id="1.10.510.10">
    <property type="entry name" value="Transferase(Phosphotransferase) domain 1"/>
    <property type="match status" value="1"/>
</dbReference>
<feature type="compositionally biased region" description="Basic and acidic residues" evidence="5">
    <location>
        <begin position="362"/>
        <end position="375"/>
    </location>
</feature>
<evidence type="ECO:0000256" key="5">
    <source>
        <dbReference type="SAM" id="MobiDB-lite"/>
    </source>
</evidence>
<feature type="compositionally biased region" description="Basic residues" evidence="5">
    <location>
        <begin position="1"/>
        <end position="15"/>
    </location>
</feature>
<proteinExistence type="predicted"/>
<dbReference type="SMART" id="SM00220">
    <property type="entry name" value="S_TKc"/>
    <property type="match status" value="1"/>
</dbReference>
<dbReference type="InterPro" id="IPR016024">
    <property type="entry name" value="ARM-type_fold"/>
</dbReference>
<dbReference type="InterPro" id="IPR050629">
    <property type="entry name" value="STE20/SPS1-PAK"/>
</dbReference>
<sequence>MPAKKKVKGKKKKPAKIIEPEKPLEEKHPSDFDVYKLGKILGKGAFGAVFQGLDTNTGALVAIKTIPLNANQSSLSEVQSEIELMSKLRNEHIVKYIDSKPTEDFLYIVMEYAEGGSLQHLQKKYSNFNEQLASQYIHQVLLGLQYLHSQSIIHRDIKAANILLNNNVAKLSDFGISVDLSKGTKDDADFQCSPYWAAPEVINMESITEKADIWSLGITAIEMCTGQPPYYDLAPIPAMFKIVQNQETPLPENISHEFKDFLLGCLNRNVTFRKSTSELLNHNWITRKNLKQNNQNVQHEVKDKAKQNQANLDIFAESSDDDDMNFDGNLSPKASAILKPNLKVGGGGNLDIIDDDTDDDGDSIKPKEQLAPKDINDFVEDDQDSDDFGEAFNVGSAGNSSFPLQYAMPTAKPTNSNLNDLDAFVDDNSENDDDMGDGPLSIGFQASRININLLDSVFEGEEDEDPKQKEQERQNNLMKSVIAMMDKLPGLIDTETENDNDIDNDKENDNDNDNDNDDNDNDDDNDDDNLDNNSNSNLKSGISLSPISTSPQILKESNQKTIIDTCAVLLKDFKEEMSLRNNLTGYHGVIPIVEIIQTRNLFLLEHALPFIIIASNDQTDTQNMLCVLGVLPYLFDYCIDKKYNVVQSIQEMSLQLLHNICTTKKKPLQMFISAGGLTKMPKILDSYSFQERPKITKLIIEMVDAVFSFKCSTPKSCFARIMAQSDFIMLLGRRFVDISKDDVLIKKLCGIFEVFSTADYQVKLRMAESEFIDNIFIKAKFKSDVPSSPVSSSKVPLSVKNIQSDALSINLNDDDDDDFFGDSDDDNKKSDNGQQTLEEVTATTSDLNDFDLFTIMRVFNNLAMDNEVVLKDKLWKTNLVERLLEYLRGDRCPQMNPMLNACFSAVFHLSRVLSPENVPKIVPLIPMLAFIINKNQPLKELATTLFLNFIIDHTNNDLMRRGLEESKGIEILFKLLKENPHNELIISSYSIWASFQPKEIEQSLINHIDEFSDIISIIFTGETIKLQTIYSDQLLNICDKCPLLAEKLGQTQIISCIVSKLSSDQLDDYPELRKSFISMILVFYQTAQNPKKLIVQHRIDRVGKKLINDPSKAVKSLAEQLMQSVSSNYVL</sequence>
<evidence type="ECO:0000256" key="4">
    <source>
        <dbReference type="PROSITE-ProRule" id="PRU10141"/>
    </source>
</evidence>
<evidence type="ECO:0000313" key="8">
    <source>
        <dbReference type="Proteomes" id="UP001470230"/>
    </source>
</evidence>
<feature type="region of interest" description="Disordered" evidence="5">
    <location>
        <begin position="1"/>
        <end position="22"/>
    </location>
</feature>
<dbReference type="Pfam" id="PF00069">
    <property type="entry name" value="Pkinase"/>
    <property type="match status" value="1"/>
</dbReference>
<evidence type="ECO:0000256" key="2">
    <source>
        <dbReference type="ARBA" id="ARBA00022741"/>
    </source>
</evidence>
<dbReference type="EC" id="2.7.11.1" evidence="1"/>
<gene>
    <name evidence="7" type="ORF">M9Y10_028033</name>
</gene>
<comment type="caution">
    <text evidence="7">The sequence shown here is derived from an EMBL/GenBank/DDBJ whole genome shotgun (WGS) entry which is preliminary data.</text>
</comment>
<dbReference type="PANTHER" id="PTHR48012">
    <property type="entry name" value="STERILE20-LIKE KINASE, ISOFORM B-RELATED"/>
    <property type="match status" value="1"/>
</dbReference>
<feature type="compositionally biased region" description="Acidic residues" evidence="5">
    <location>
        <begin position="352"/>
        <end position="361"/>
    </location>
</feature>
<dbReference type="InterPro" id="IPR000719">
    <property type="entry name" value="Prot_kinase_dom"/>
</dbReference>
<keyword evidence="2 4" id="KW-0547">Nucleotide-binding</keyword>
<feature type="domain" description="Protein kinase" evidence="6">
    <location>
        <begin position="35"/>
        <end position="285"/>
    </location>
</feature>
<dbReference type="SUPFAM" id="SSF56112">
    <property type="entry name" value="Protein kinase-like (PK-like)"/>
    <property type="match status" value="1"/>
</dbReference>